<organism evidence="1 2">
    <name type="scientific">Evtepia gabavorous</name>
    <dbReference type="NCBI Taxonomy" id="2211183"/>
    <lineage>
        <taxon>Bacteria</taxon>
        <taxon>Bacillati</taxon>
        <taxon>Bacillota</taxon>
        <taxon>Clostridia</taxon>
        <taxon>Eubacteriales</taxon>
        <taxon>Evtepia</taxon>
    </lineage>
</organism>
<sequence>MKLSFQTAGPDGARTLLVKTSVSPDAYQDLTQRLLSVQELQAQQVAFLTPPQGDGVVRLETAAGALSGDLLRQAGLAFAVSRGIRREKKFPVEAQSVPAPLLVHANPLTGQVTVDLPPPQAQGTRSLFGQQASVLHFPGLSYVICQGSALPPDPELRTLLSQLAREWEIPGAGVLFWNPQEDFMRSAVYLPKTDTLLQPPCCSTAAAAMAAWHARRQEGLHKRTIRQPGGTLQTTVAIQGGSLRRLSVGGPVTLGPAYEIAF</sequence>
<accession>A0A3E2B374</accession>
<reference evidence="1 2" key="1">
    <citation type="submission" date="2018-07" db="EMBL/GenBank/DDBJ databases">
        <title>GABA Modulating Bacteria of the Human Gut Microbiota.</title>
        <authorList>
            <person name="Strandwitz P."/>
            <person name="Kim K.H."/>
            <person name="Terekhova D."/>
            <person name="Liu J.K."/>
            <person name="Sharma A."/>
            <person name="Levering J."/>
            <person name="Mcdonald D."/>
            <person name="Dietrich D."/>
            <person name="Ramadhar T.R."/>
            <person name="Lekbua A."/>
            <person name="Mroue N."/>
            <person name="Liston C."/>
            <person name="Stewart E.J."/>
            <person name="Dubin M.J."/>
            <person name="Zengler K."/>
            <person name="Knight R."/>
            <person name="Gilbert J.A."/>
            <person name="Clardy J."/>
            <person name="Lewis K."/>
        </authorList>
    </citation>
    <scope>NUCLEOTIDE SEQUENCE [LARGE SCALE GENOMIC DNA]</scope>
    <source>
        <strain evidence="1 2">KLE1738</strain>
    </source>
</reference>
<dbReference type="GeneID" id="97995546"/>
<protein>
    <recommendedName>
        <fullName evidence="3">PhzF family phenazine biosynthesis protein</fullName>
    </recommendedName>
</protein>
<name>A0A3E2B374_9FIRM</name>
<evidence type="ECO:0000313" key="2">
    <source>
        <dbReference type="Proteomes" id="UP000260649"/>
    </source>
</evidence>
<dbReference type="OrthoDB" id="9813391at2"/>
<evidence type="ECO:0008006" key="3">
    <source>
        <dbReference type="Google" id="ProtNLM"/>
    </source>
</evidence>
<dbReference type="EMBL" id="QQRQ01000010">
    <property type="protein sequence ID" value="RFT06434.1"/>
    <property type="molecule type" value="Genomic_DNA"/>
</dbReference>
<keyword evidence="2" id="KW-1185">Reference proteome</keyword>
<evidence type="ECO:0000313" key="1">
    <source>
        <dbReference type="EMBL" id="RFT06434.1"/>
    </source>
</evidence>
<gene>
    <name evidence="1" type="ORF">DV520_07360</name>
</gene>
<dbReference type="AlphaFoldDB" id="A0A3E2B374"/>
<dbReference type="Proteomes" id="UP000260649">
    <property type="component" value="Unassembled WGS sequence"/>
</dbReference>
<dbReference type="InterPro" id="IPR058944">
    <property type="entry name" value="CntK-like"/>
</dbReference>
<dbReference type="Pfam" id="PF26317">
    <property type="entry name" value="CntK_N"/>
    <property type="match status" value="1"/>
</dbReference>
<dbReference type="RefSeq" id="WP_117142310.1">
    <property type="nucleotide sequence ID" value="NZ_CAKXKJ010000001.1"/>
</dbReference>
<proteinExistence type="predicted"/>
<comment type="caution">
    <text evidence="1">The sequence shown here is derived from an EMBL/GenBank/DDBJ whole genome shotgun (WGS) entry which is preliminary data.</text>
</comment>